<protein>
    <submittedName>
        <fullName evidence="3">Uncharacterized protein</fullName>
    </submittedName>
</protein>
<feature type="compositionally biased region" description="Basic and acidic residues" evidence="1">
    <location>
        <begin position="42"/>
        <end position="67"/>
    </location>
</feature>
<keyword evidence="2" id="KW-1133">Transmembrane helix</keyword>
<dbReference type="AlphaFoldDB" id="A0AAW1USU7"/>
<proteinExistence type="predicted"/>
<feature type="transmembrane region" description="Helical" evidence="2">
    <location>
        <begin position="7"/>
        <end position="26"/>
    </location>
</feature>
<organism evidence="3 4">
    <name type="scientific">Henosepilachna vigintioctopunctata</name>
    <dbReference type="NCBI Taxonomy" id="420089"/>
    <lineage>
        <taxon>Eukaryota</taxon>
        <taxon>Metazoa</taxon>
        <taxon>Ecdysozoa</taxon>
        <taxon>Arthropoda</taxon>
        <taxon>Hexapoda</taxon>
        <taxon>Insecta</taxon>
        <taxon>Pterygota</taxon>
        <taxon>Neoptera</taxon>
        <taxon>Endopterygota</taxon>
        <taxon>Coleoptera</taxon>
        <taxon>Polyphaga</taxon>
        <taxon>Cucujiformia</taxon>
        <taxon>Coccinelloidea</taxon>
        <taxon>Coccinellidae</taxon>
        <taxon>Epilachninae</taxon>
        <taxon>Epilachnini</taxon>
        <taxon>Henosepilachna</taxon>
    </lineage>
</organism>
<name>A0AAW1USU7_9CUCU</name>
<feature type="region of interest" description="Disordered" evidence="1">
    <location>
        <begin position="42"/>
        <end position="68"/>
    </location>
</feature>
<reference evidence="3 4" key="1">
    <citation type="submission" date="2023-03" db="EMBL/GenBank/DDBJ databases">
        <title>Genome insight into feeding habits of ladybird beetles.</title>
        <authorList>
            <person name="Li H.-S."/>
            <person name="Huang Y.-H."/>
            <person name="Pang H."/>
        </authorList>
    </citation>
    <scope>NUCLEOTIDE SEQUENCE [LARGE SCALE GENOMIC DNA]</scope>
    <source>
        <strain evidence="3">SYSU_2023b</strain>
        <tissue evidence="3">Whole body</tissue>
    </source>
</reference>
<accession>A0AAW1USU7</accession>
<keyword evidence="2" id="KW-0472">Membrane</keyword>
<dbReference type="Proteomes" id="UP001431783">
    <property type="component" value="Unassembled WGS sequence"/>
</dbReference>
<keyword evidence="4" id="KW-1185">Reference proteome</keyword>
<keyword evidence="2" id="KW-0812">Transmembrane</keyword>
<dbReference type="EMBL" id="JARQZJ010000096">
    <property type="protein sequence ID" value="KAK9885580.1"/>
    <property type="molecule type" value="Genomic_DNA"/>
</dbReference>
<evidence type="ECO:0000313" key="4">
    <source>
        <dbReference type="Proteomes" id="UP001431783"/>
    </source>
</evidence>
<sequence>MQLDIKYVFLMTVFSVIVVYGKIQVLRPQVGDPKLEHFAQLHSEETATSKQNEELPNGRDQGKDDSYTHSTHLKRLYRDVQNSAQQSFQMSTLYQLISVPKNIPEGFWLDSRGRLRRIY</sequence>
<evidence type="ECO:0000256" key="1">
    <source>
        <dbReference type="SAM" id="MobiDB-lite"/>
    </source>
</evidence>
<evidence type="ECO:0000313" key="3">
    <source>
        <dbReference type="EMBL" id="KAK9885580.1"/>
    </source>
</evidence>
<gene>
    <name evidence="3" type="ORF">WA026_012337</name>
</gene>
<comment type="caution">
    <text evidence="3">The sequence shown here is derived from an EMBL/GenBank/DDBJ whole genome shotgun (WGS) entry which is preliminary data.</text>
</comment>
<evidence type="ECO:0000256" key="2">
    <source>
        <dbReference type="SAM" id="Phobius"/>
    </source>
</evidence>